<comment type="caution">
    <text evidence="3">The sequence shown here is derived from an EMBL/GenBank/DDBJ whole genome shotgun (WGS) entry which is preliminary data.</text>
</comment>
<dbReference type="EMBL" id="JBHSJF010000006">
    <property type="protein sequence ID" value="MFC5067739.1"/>
    <property type="molecule type" value="Genomic_DNA"/>
</dbReference>
<organism evidence="3 4">
    <name type="scientific">Flaviflagellibacter deserti</name>
    <dbReference type="NCBI Taxonomy" id="2267266"/>
    <lineage>
        <taxon>Bacteria</taxon>
        <taxon>Pseudomonadati</taxon>
        <taxon>Pseudomonadota</taxon>
        <taxon>Alphaproteobacteria</taxon>
        <taxon>Hyphomicrobiales</taxon>
        <taxon>Flaviflagellibacter</taxon>
    </lineage>
</organism>
<protein>
    <submittedName>
        <fullName evidence="3">Tripartite tricarboxylate transporter TctB family protein</fullName>
    </submittedName>
</protein>
<feature type="domain" description="DUF1468" evidence="2">
    <location>
        <begin position="22"/>
        <end position="160"/>
    </location>
</feature>
<feature type="transmembrane region" description="Helical" evidence="1">
    <location>
        <begin position="97"/>
        <end position="128"/>
    </location>
</feature>
<keyword evidence="1" id="KW-0472">Membrane</keyword>
<dbReference type="RefSeq" id="WP_114958763.1">
    <property type="nucleotide sequence ID" value="NZ_JBHSJF010000006.1"/>
</dbReference>
<evidence type="ECO:0000256" key="1">
    <source>
        <dbReference type="SAM" id="Phobius"/>
    </source>
</evidence>
<evidence type="ECO:0000313" key="3">
    <source>
        <dbReference type="EMBL" id="MFC5067739.1"/>
    </source>
</evidence>
<sequence>MSHEAAGDRSEHTVSVRTVDVVVAVLFMVVAAVVMWDALRIGAVWGVDGPDAGYFPFYIGLLMFLSSAATAVMAVVTKTPDLSSFVERGQLGMVLKVLVPTVIYVALIPFLGLYAASAIFIAFFMAWIGKYGPVTIVPVAIGVPVFLFVLFEIWFLVPLPKGPVENLLGY</sequence>
<keyword evidence="1" id="KW-0812">Transmembrane</keyword>
<feature type="transmembrane region" description="Helical" evidence="1">
    <location>
        <begin position="55"/>
        <end position="76"/>
    </location>
</feature>
<feature type="transmembrane region" description="Helical" evidence="1">
    <location>
        <begin position="21"/>
        <end position="43"/>
    </location>
</feature>
<gene>
    <name evidence="3" type="ORF">ACFPFW_06880</name>
</gene>
<dbReference type="InterPro" id="IPR009936">
    <property type="entry name" value="DUF1468"/>
</dbReference>
<name>A0ABV9Z2F1_9HYPH</name>
<keyword evidence="1" id="KW-1133">Transmembrane helix</keyword>
<proteinExistence type="predicted"/>
<dbReference type="Proteomes" id="UP001595796">
    <property type="component" value="Unassembled WGS sequence"/>
</dbReference>
<evidence type="ECO:0000313" key="4">
    <source>
        <dbReference type="Proteomes" id="UP001595796"/>
    </source>
</evidence>
<accession>A0ABV9Z2F1</accession>
<dbReference type="Pfam" id="PF07331">
    <property type="entry name" value="TctB"/>
    <property type="match status" value="1"/>
</dbReference>
<keyword evidence="4" id="KW-1185">Reference proteome</keyword>
<evidence type="ECO:0000259" key="2">
    <source>
        <dbReference type="Pfam" id="PF07331"/>
    </source>
</evidence>
<feature type="transmembrane region" description="Helical" evidence="1">
    <location>
        <begin position="134"/>
        <end position="157"/>
    </location>
</feature>
<reference evidence="4" key="1">
    <citation type="journal article" date="2019" name="Int. J. Syst. Evol. Microbiol.">
        <title>The Global Catalogue of Microorganisms (GCM) 10K type strain sequencing project: providing services to taxonomists for standard genome sequencing and annotation.</title>
        <authorList>
            <consortium name="The Broad Institute Genomics Platform"/>
            <consortium name="The Broad Institute Genome Sequencing Center for Infectious Disease"/>
            <person name="Wu L."/>
            <person name="Ma J."/>
        </authorList>
    </citation>
    <scope>NUCLEOTIDE SEQUENCE [LARGE SCALE GENOMIC DNA]</scope>
    <source>
        <strain evidence="4">CGMCC 1.16444</strain>
    </source>
</reference>